<feature type="chain" id="PRO_5040899495" evidence="1">
    <location>
        <begin position="19"/>
        <end position="588"/>
    </location>
</feature>
<accession>A0A9W9Y3G0</accession>
<reference evidence="2" key="2">
    <citation type="journal article" date="2023" name="IMA Fungus">
        <title>Comparative genomic study of the Penicillium genus elucidates a diverse pangenome and 15 lateral gene transfer events.</title>
        <authorList>
            <person name="Petersen C."/>
            <person name="Sorensen T."/>
            <person name="Nielsen M.R."/>
            <person name="Sondergaard T.E."/>
            <person name="Sorensen J.L."/>
            <person name="Fitzpatrick D.A."/>
            <person name="Frisvad J.C."/>
            <person name="Nielsen K.L."/>
        </authorList>
    </citation>
    <scope>NUCLEOTIDE SEQUENCE</scope>
    <source>
        <strain evidence="2">IBT 29495</strain>
    </source>
</reference>
<feature type="signal peptide" evidence="1">
    <location>
        <begin position="1"/>
        <end position="18"/>
    </location>
</feature>
<gene>
    <name evidence="2" type="ORF">N7463_004694</name>
</gene>
<dbReference type="EMBL" id="JAPWDS010000002">
    <property type="protein sequence ID" value="KAJ5515142.1"/>
    <property type="molecule type" value="Genomic_DNA"/>
</dbReference>
<keyword evidence="3" id="KW-1185">Reference proteome</keyword>
<evidence type="ECO:0000313" key="3">
    <source>
        <dbReference type="Proteomes" id="UP001149954"/>
    </source>
</evidence>
<organism evidence="2 3">
    <name type="scientific">Penicillium fimorum</name>
    <dbReference type="NCBI Taxonomy" id="1882269"/>
    <lineage>
        <taxon>Eukaryota</taxon>
        <taxon>Fungi</taxon>
        <taxon>Dikarya</taxon>
        <taxon>Ascomycota</taxon>
        <taxon>Pezizomycotina</taxon>
        <taxon>Eurotiomycetes</taxon>
        <taxon>Eurotiomycetidae</taxon>
        <taxon>Eurotiales</taxon>
        <taxon>Aspergillaceae</taxon>
        <taxon>Penicillium</taxon>
    </lineage>
</organism>
<evidence type="ECO:0000313" key="2">
    <source>
        <dbReference type="EMBL" id="KAJ5515142.1"/>
    </source>
</evidence>
<keyword evidence="1" id="KW-0732">Signal</keyword>
<comment type="caution">
    <text evidence="2">The sequence shown here is derived from an EMBL/GenBank/DDBJ whole genome shotgun (WGS) entry which is preliminary data.</text>
</comment>
<reference evidence="2" key="1">
    <citation type="submission" date="2022-12" db="EMBL/GenBank/DDBJ databases">
        <authorList>
            <person name="Petersen C."/>
        </authorList>
    </citation>
    <scope>NUCLEOTIDE SEQUENCE</scope>
    <source>
        <strain evidence="2">IBT 29495</strain>
    </source>
</reference>
<sequence length="588" mass="63297">MRVLELGVLAYLATSVSGLTVGRNHLVAARADSVPSSTVPPSSSPTNDAWKSLQCSQVQGDPEAQWKAAGAKSAWDTTISAWKQNPSGGLSQYFSSYLHGPQYMRCSDIATENRCSQPVECQDATIPAGSLILNGFAGIHQLHASAFQAIGNVQADVSNNIGSFTSTFSPQPVDKGALLKNIFDSMALVIGLGSSVVFNVALKQMENVIVKAIMADTLAAGMSAVGSFYKTNMKGAIEGLQVQNTIDSFLGETMNTWKGIESSYLESLFSKSNPDTDTLYTMINNGAMGAIMDALDLNSTSNDVKKILYGQMIPFAWSVSQDQARPFIWRSDDSCDETTKSIPRSAGDLIGDPTLPAKINVCYDGKLHYLLNGHGKDSYMLSALPGGDHLTLDGTEWGGIIIEDIIESSVSGWAKHGNQNGYPRPDVNSVVTTFGGDVPSVRTPGFFNLPVCTDVSVIRETLKHGDGNSPYWPCANPEGYTKSGTDIHVKKGCIVINDAKRCETWGGPYNVADQNQADSNATIYSKFDGDNTLDAKVTPGCKLMAKWPRGYGDLDFEDDCLKDHNNKYSVCCTDQTINTDIVINPYAI</sequence>
<evidence type="ECO:0000256" key="1">
    <source>
        <dbReference type="SAM" id="SignalP"/>
    </source>
</evidence>
<protein>
    <submittedName>
        <fullName evidence="2">Uncharacterized protein</fullName>
    </submittedName>
</protein>
<proteinExistence type="predicted"/>
<name>A0A9W9Y3G0_9EURO</name>
<dbReference type="OrthoDB" id="3257981at2759"/>
<dbReference type="AlphaFoldDB" id="A0A9W9Y3G0"/>
<dbReference type="Proteomes" id="UP001149954">
    <property type="component" value="Unassembled WGS sequence"/>
</dbReference>